<gene>
    <name evidence="1" type="primary">LOC114325934</name>
</gene>
<dbReference type="OrthoDB" id="9411774at2759"/>
<dbReference type="Gene3D" id="3.30.160.60">
    <property type="entry name" value="Classic Zinc Finger"/>
    <property type="match status" value="1"/>
</dbReference>
<evidence type="ECO:0000313" key="1">
    <source>
        <dbReference type="RefSeq" id="XP_028129885.1"/>
    </source>
</evidence>
<dbReference type="AlphaFoldDB" id="A0A6P7F8V0"/>
<dbReference type="InParanoid" id="A0A6P7F8V0"/>
<name>A0A6P7F8V0_DIAVI</name>
<sequence>MVMVKYIKCHKIKRKRSVIKMNQNQMEVNHQISEETFKIEIKYNHLNDALLDEFKCEIQEESNWESTHDKHGSLDLQKFPIKTEIDQHGNNLNRFKENQKTEKDYLQENKMEIIDTVTEYSSNEENYMNPHAEGQSLNKNIKVVTGEKPHKCEFCFKQFSLATIT</sequence>
<dbReference type="RefSeq" id="XP_028129885.1">
    <property type="nucleotide sequence ID" value="XM_028274084.1"/>
</dbReference>
<reference evidence="1" key="1">
    <citation type="submission" date="2025-08" db="UniProtKB">
        <authorList>
            <consortium name="RefSeq"/>
        </authorList>
    </citation>
    <scope>IDENTIFICATION</scope>
    <source>
        <tissue evidence="1">Whole insect</tissue>
    </source>
</reference>
<protein>
    <submittedName>
        <fullName evidence="1">Uncharacterized protein LOC114325934</fullName>
    </submittedName>
</protein>
<accession>A0A6P7F8V0</accession>
<organism evidence="1">
    <name type="scientific">Diabrotica virgifera virgifera</name>
    <name type="common">western corn rootworm</name>
    <dbReference type="NCBI Taxonomy" id="50390"/>
    <lineage>
        <taxon>Eukaryota</taxon>
        <taxon>Metazoa</taxon>
        <taxon>Ecdysozoa</taxon>
        <taxon>Arthropoda</taxon>
        <taxon>Hexapoda</taxon>
        <taxon>Insecta</taxon>
        <taxon>Pterygota</taxon>
        <taxon>Neoptera</taxon>
        <taxon>Endopterygota</taxon>
        <taxon>Coleoptera</taxon>
        <taxon>Polyphaga</taxon>
        <taxon>Cucujiformia</taxon>
        <taxon>Chrysomeloidea</taxon>
        <taxon>Chrysomelidae</taxon>
        <taxon>Galerucinae</taxon>
        <taxon>Diabroticina</taxon>
        <taxon>Diabroticites</taxon>
        <taxon>Diabrotica</taxon>
    </lineage>
</organism>
<proteinExistence type="predicted"/>